<gene>
    <name evidence="1" type="ORF">PAT3040_00954</name>
</gene>
<comment type="caution">
    <text evidence="1">The sequence shown here is derived from an EMBL/GenBank/DDBJ whole genome shotgun (WGS) entry which is preliminary data.</text>
</comment>
<sequence length="117" mass="12974">MEWTVPNVGWHWDGIHFRHYVDAPDQGLVCLCLFSDIGPQGGGTLVVEGSHHLCHPFLIHAASPNHSGVPRFMCNRASPLKERLRFAAAGAADESPLERSGLNFAKCAQYHPYRLLN</sequence>
<dbReference type="RefSeq" id="WP_146200361.1">
    <property type="nucleotide sequence ID" value="NZ_BDQX01000047.1"/>
</dbReference>
<keyword evidence="2" id="KW-1185">Reference proteome</keyword>
<dbReference type="Gene3D" id="2.60.120.620">
    <property type="entry name" value="q2cbj1_9rhob like domain"/>
    <property type="match status" value="1"/>
</dbReference>
<dbReference type="SUPFAM" id="SSF51197">
    <property type="entry name" value="Clavaminate synthase-like"/>
    <property type="match status" value="1"/>
</dbReference>
<dbReference type="Proteomes" id="UP000245202">
    <property type="component" value="Unassembled WGS sequence"/>
</dbReference>
<dbReference type="AlphaFoldDB" id="A0A2R5EIS5"/>
<name>A0A2R5EIS5_9BACL</name>
<evidence type="ECO:0008006" key="3">
    <source>
        <dbReference type="Google" id="ProtNLM"/>
    </source>
</evidence>
<evidence type="ECO:0000313" key="1">
    <source>
        <dbReference type="EMBL" id="GBG06427.1"/>
    </source>
</evidence>
<organism evidence="1 2">
    <name type="scientific">Paenibacillus agaridevorans</name>
    <dbReference type="NCBI Taxonomy" id="171404"/>
    <lineage>
        <taxon>Bacteria</taxon>
        <taxon>Bacillati</taxon>
        <taxon>Bacillota</taxon>
        <taxon>Bacilli</taxon>
        <taxon>Bacillales</taxon>
        <taxon>Paenibacillaceae</taxon>
        <taxon>Paenibacillus</taxon>
    </lineage>
</organism>
<evidence type="ECO:0000313" key="2">
    <source>
        <dbReference type="Proteomes" id="UP000245202"/>
    </source>
</evidence>
<dbReference type="EMBL" id="BDQX01000047">
    <property type="protein sequence ID" value="GBG06427.1"/>
    <property type="molecule type" value="Genomic_DNA"/>
</dbReference>
<accession>A0A2R5EIS5</accession>
<reference evidence="1 2" key="1">
    <citation type="submission" date="2017-08" db="EMBL/GenBank/DDBJ databases">
        <title>Substantial Increase in Enzyme Production by Combined Drug-Resistance Mutations in Paenibacillus agaridevorans.</title>
        <authorList>
            <person name="Tanaka Y."/>
            <person name="Funane K."/>
            <person name="Hosaka T."/>
            <person name="Shiwa Y."/>
            <person name="Fujita N."/>
            <person name="Miyazaki T."/>
            <person name="Yoshikawa H."/>
            <person name="Murakami K."/>
            <person name="Kasahara K."/>
            <person name="Inaoka T."/>
            <person name="Hiraga Y."/>
            <person name="Ochi K."/>
        </authorList>
    </citation>
    <scope>NUCLEOTIDE SEQUENCE [LARGE SCALE GENOMIC DNA]</scope>
    <source>
        <strain evidence="1 2">T-3040</strain>
    </source>
</reference>
<protein>
    <recommendedName>
        <fullName evidence="3">Phytanoyl-CoA dioxygenase</fullName>
    </recommendedName>
</protein>
<proteinExistence type="predicted"/>